<feature type="transmembrane region" description="Helical" evidence="11">
    <location>
        <begin position="306"/>
        <end position="325"/>
    </location>
</feature>
<dbReference type="OrthoDB" id="9782003at2"/>
<dbReference type="PROSITE" id="PS50106">
    <property type="entry name" value="PDZ"/>
    <property type="match status" value="1"/>
</dbReference>
<evidence type="ECO:0000256" key="11">
    <source>
        <dbReference type="RuleBase" id="RU362031"/>
    </source>
</evidence>
<dbReference type="eggNOG" id="COG0750">
    <property type="taxonomic scope" value="Bacteria"/>
</dbReference>
<evidence type="ECO:0000256" key="1">
    <source>
        <dbReference type="ARBA" id="ARBA00001947"/>
    </source>
</evidence>
<sequence length="345" mass="38194">MLTLVTSIIVFGMLVFFHEFGHFIFAKLSDIKVNEFSLGFGPQILKIKLKETEYFIRALPFGGYVKMEGEDSKTTDPRAFNNKPALVRMGVVLAGPIMNFLLAVLLLAIISFSSGIATTSVTVIPGEPAEQAGIRNGDQIYAINNEKVNSWDEIVDIISNKPYEEINITVLRNGDFISYKVNTAAEPQTQRGIIGIKTVVVKHSLSKSLGFGVEKTFWISKMILVGLSQMITGNAKVDVVGPVGMFQIVGEAAKVGIFQLLYIAALISINLGLFNLFPIPALDGGRAIFLLLELLRGKSIDQEKEGLIHFIGFALLMFLMIVVLFKDIKELDLINLMKQFWLKMQ</sequence>
<keyword evidence="6 11" id="KW-0378">Hydrolase</keyword>
<evidence type="ECO:0000256" key="5">
    <source>
        <dbReference type="ARBA" id="ARBA00022692"/>
    </source>
</evidence>
<dbReference type="Pfam" id="PF17820">
    <property type="entry name" value="PDZ_6"/>
    <property type="match status" value="1"/>
</dbReference>
<comment type="cofactor">
    <cofactor evidence="1 11">
        <name>Zn(2+)</name>
        <dbReference type="ChEBI" id="CHEBI:29105"/>
    </cofactor>
</comment>
<keyword evidence="5 11" id="KW-0812">Transmembrane</keyword>
<dbReference type="InterPro" id="IPR041489">
    <property type="entry name" value="PDZ_6"/>
</dbReference>
<proteinExistence type="inferred from homology"/>
<feature type="transmembrane region" description="Helical" evidence="11">
    <location>
        <begin position="255"/>
        <end position="277"/>
    </location>
</feature>
<evidence type="ECO:0000256" key="2">
    <source>
        <dbReference type="ARBA" id="ARBA00004141"/>
    </source>
</evidence>
<dbReference type="KEGG" id="tep:TepRe1_1261"/>
<evidence type="ECO:0000259" key="12">
    <source>
        <dbReference type="PROSITE" id="PS50106"/>
    </source>
</evidence>
<dbReference type="Proteomes" id="UP000010802">
    <property type="component" value="Chromosome"/>
</dbReference>
<dbReference type="AlphaFoldDB" id="F4LU77"/>
<organism evidence="13 14">
    <name type="scientific">Tepidanaerobacter acetatoxydans (strain DSM 21804 / JCM 16047 / Re1)</name>
    <dbReference type="NCBI Taxonomy" id="1209989"/>
    <lineage>
        <taxon>Bacteria</taxon>
        <taxon>Bacillati</taxon>
        <taxon>Bacillota</taxon>
        <taxon>Clostridia</taxon>
        <taxon>Thermosediminibacterales</taxon>
        <taxon>Tepidanaerobacteraceae</taxon>
        <taxon>Tepidanaerobacter</taxon>
    </lineage>
</organism>
<evidence type="ECO:0000256" key="4">
    <source>
        <dbReference type="ARBA" id="ARBA00022670"/>
    </source>
</evidence>
<evidence type="ECO:0000313" key="14">
    <source>
        <dbReference type="Proteomes" id="UP000010802"/>
    </source>
</evidence>
<gene>
    <name evidence="13" type="ordered locus">TEPIRE1_1372</name>
</gene>
<comment type="subcellular location">
    <subcellularLocation>
        <location evidence="2">Membrane</location>
        <topology evidence="2">Multi-pass membrane protein</topology>
    </subcellularLocation>
</comment>
<evidence type="ECO:0000313" key="13">
    <source>
        <dbReference type="EMBL" id="CCP26108.1"/>
    </source>
</evidence>
<feature type="transmembrane region" description="Helical" evidence="11">
    <location>
        <begin position="85"/>
        <end position="110"/>
    </location>
</feature>
<comment type="similarity">
    <text evidence="3 11">Belongs to the peptidase M50B family.</text>
</comment>
<dbReference type="GO" id="GO:0004222">
    <property type="term" value="F:metalloendopeptidase activity"/>
    <property type="evidence" value="ECO:0007669"/>
    <property type="project" value="InterPro"/>
</dbReference>
<evidence type="ECO:0000256" key="9">
    <source>
        <dbReference type="ARBA" id="ARBA00023049"/>
    </source>
</evidence>
<dbReference type="SUPFAM" id="SSF50156">
    <property type="entry name" value="PDZ domain-like"/>
    <property type="match status" value="1"/>
</dbReference>
<feature type="domain" description="PDZ" evidence="12">
    <location>
        <begin position="123"/>
        <end position="185"/>
    </location>
</feature>
<keyword evidence="4 13" id="KW-0645">Protease</keyword>
<dbReference type="PATRIC" id="fig|1209989.3.peg.1535"/>
<keyword evidence="8 11" id="KW-1133">Transmembrane helix</keyword>
<dbReference type="SMART" id="SM00228">
    <property type="entry name" value="PDZ"/>
    <property type="match status" value="1"/>
</dbReference>
<dbReference type="InterPro" id="IPR036034">
    <property type="entry name" value="PDZ_sf"/>
</dbReference>
<dbReference type="GO" id="GO:0016020">
    <property type="term" value="C:membrane"/>
    <property type="evidence" value="ECO:0007669"/>
    <property type="project" value="UniProtKB-SubCell"/>
</dbReference>
<keyword evidence="11" id="KW-0479">Metal-binding</keyword>
<evidence type="ECO:0000256" key="3">
    <source>
        <dbReference type="ARBA" id="ARBA00007931"/>
    </source>
</evidence>
<evidence type="ECO:0000256" key="7">
    <source>
        <dbReference type="ARBA" id="ARBA00022833"/>
    </source>
</evidence>
<keyword evidence="7 11" id="KW-0862">Zinc</keyword>
<dbReference type="EC" id="3.4.24.-" evidence="11"/>
<name>F4LU77_TEPAE</name>
<evidence type="ECO:0000256" key="6">
    <source>
        <dbReference type="ARBA" id="ARBA00022801"/>
    </source>
</evidence>
<dbReference type="KEGG" id="tae:TepiRe1_1372"/>
<dbReference type="STRING" id="1209989.TepRe1_1261"/>
<protein>
    <recommendedName>
        <fullName evidence="11">Zinc metalloprotease</fullName>
        <ecNumber evidence="11">3.4.24.-</ecNumber>
    </recommendedName>
</protein>
<evidence type="ECO:0000256" key="10">
    <source>
        <dbReference type="ARBA" id="ARBA00023136"/>
    </source>
</evidence>
<dbReference type="PANTHER" id="PTHR42837">
    <property type="entry name" value="REGULATOR OF SIGMA-E PROTEASE RSEP"/>
    <property type="match status" value="1"/>
</dbReference>
<reference evidence="14" key="1">
    <citation type="journal article" date="2013" name="Genome Announc.">
        <title>First genome sequence of a syntrophic acetate-oxidizing bacterium, Tepidanaerobacter acetatoxydans strain Re1.</title>
        <authorList>
            <person name="Manzoor S."/>
            <person name="Bongcam-Rudloff E."/>
            <person name="Schnurer A."/>
            <person name="Muller B."/>
        </authorList>
    </citation>
    <scope>NUCLEOTIDE SEQUENCE [LARGE SCALE GENOMIC DNA]</scope>
    <source>
        <strain evidence="14">Re1</strain>
    </source>
</reference>
<dbReference type="PANTHER" id="PTHR42837:SF2">
    <property type="entry name" value="MEMBRANE METALLOPROTEASE ARASP2, CHLOROPLASTIC-RELATED"/>
    <property type="match status" value="1"/>
</dbReference>
<dbReference type="CDD" id="cd23081">
    <property type="entry name" value="cpPDZ_EcRseP-like"/>
    <property type="match status" value="1"/>
</dbReference>
<evidence type="ECO:0000256" key="8">
    <source>
        <dbReference type="ARBA" id="ARBA00022989"/>
    </source>
</evidence>
<dbReference type="GO" id="GO:0006508">
    <property type="term" value="P:proteolysis"/>
    <property type="evidence" value="ECO:0007669"/>
    <property type="project" value="UniProtKB-KW"/>
</dbReference>
<dbReference type="Pfam" id="PF02163">
    <property type="entry name" value="Peptidase_M50"/>
    <property type="match status" value="1"/>
</dbReference>
<accession>F4LU77</accession>
<dbReference type="GO" id="GO:0046872">
    <property type="term" value="F:metal ion binding"/>
    <property type="evidence" value="ECO:0007669"/>
    <property type="project" value="UniProtKB-KW"/>
</dbReference>
<dbReference type="EMBL" id="HF563609">
    <property type="protein sequence ID" value="CCP26108.1"/>
    <property type="molecule type" value="Genomic_DNA"/>
</dbReference>
<dbReference type="InterPro" id="IPR001478">
    <property type="entry name" value="PDZ"/>
</dbReference>
<keyword evidence="10 11" id="KW-0472">Membrane</keyword>
<dbReference type="NCBIfam" id="TIGR00054">
    <property type="entry name" value="RIP metalloprotease RseP"/>
    <property type="match status" value="1"/>
</dbReference>
<dbReference type="CDD" id="cd06163">
    <property type="entry name" value="S2P-M50_PDZ_RseP-like"/>
    <property type="match status" value="1"/>
</dbReference>
<dbReference type="InterPro" id="IPR004387">
    <property type="entry name" value="Pept_M50_Zn"/>
</dbReference>
<accession>L0S2K2</accession>
<keyword evidence="14" id="KW-1185">Reference proteome</keyword>
<dbReference type="Gene3D" id="2.30.42.10">
    <property type="match status" value="1"/>
</dbReference>
<keyword evidence="9 11" id="KW-0482">Metalloprotease</keyword>
<dbReference type="InterPro" id="IPR008915">
    <property type="entry name" value="Peptidase_M50"/>
</dbReference>
<dbReference type="HOGENOM" id="CLU_025778_1_3_9"/>